<dbReference type="InterPro" id="IPR034149">
    <property type="entry name" value="TOPRIM_TopoI"/>
</dbReference>
<feature type="domain" description="Toprim" evidence="11">
    <location>
        <begin position="3"/>
        <end position="113"/>
    </location>
</feature>
<keyword evidence="8 10" id="KW-0238">DNA-binding</keyword>
<evidence type="ECO:0000259" key="11">
    <source>
        <dbReference type="PROSITE" id="PS50880"/>
    </source>
</evidence>
<dbReference type="HAMAP" id="MF_00952">
    <property type="entry name" value="Topoisom_1_prok"/>
    <property type="match status" value="1"/>
</dbReference>
<evidence type="ECO:0000256" key="6">
    <source>
        <dbReference type="ARBA" id="ARBA00022842"/>
    </source>
</evidence>
<proteinExistence type="inferred from homology"/>
<comment type="caution">
    <text evidence="13">The sequence shown here is derived from an EMBL/GenBank/DDBJ whole genome shotgun (WGS) entry which is preliminary data.</text>
</comment>
<evidence type="ECO:0000313" key="14">
    <source>
        <dbReference type="Proteomes" id="UP001596267"/>
    </source>
</evidence>
<dbReference type="Gene3D" id="3.40.50.140">
    <property type="match status" value="1"/>
</dbReference>
<feature type="site" description="Interaction with DNA" evidence="10">
    <location>
        <position position="155"/>
    </location>
</feature>
<dbReference type="SMART" id="SM00436">
    <property type="entry name" value="TOP1Bc"/>
    <property type="match status" value="1"/>
</dbReference>
<keyword evidence="9 10" id="KW-0413">Isomerase</keyword>
<dbReference type="InterPro" id="IPR023406">
    <property type="entry name" value="Topo_IA_AS"/>
</dbReference>
<dbReference type="PRINTS" id="PR00417">
    <property type="entry name" value="PRTPISMRASEI"/>
</dbReference>
<reference evidence="14" key="1">
    <citation type="journal article" date="2019" name="Int. J. Syst. Evol. Microbiol.">
        <title>The Global Catalogue of Microorganisms (GCM) 10K type strain sequencing project: providing services to taxonomists for standard genome sequencing and annotation.</title>
        <authorList>
            <consortium name="The Broad Institute Genomics Platform"/>
            <consortium name="The Broad Institute Genome Sequencing Center for Infectious Disease"/>
            <person name="Wu L."/>
            <person name="Ma J."/>
        </authorList>
    </citation>
    <scope>NUCLEOTIDE SEQUENCE [LARGE SCALE GENOMIC DNA]</scope>
    <source>
        <strain evidence="14">CCUG 42001</strain>
    </source>
</reference>
<feature type="domain" description="Topo IA-type catalytic" evidence="12">
    <location>
        <begin position="129"/>
        <end position="562"/>
    </location>
</feature>
<feature type="site" description="Interaction with DNA" evidence="10">
    <location>
        <position position="33"/>
    </location>
</feature>
<dbReference type="RefSeq" id="WP_253052086.1">
    <property type="nucleotide sequence ID" value="NZ_JAMXWN010000001.1"/>
</dbReference>
<dbReference type="Gene3D" id="3.30.65.10">
    <property type="entry name" value="Bacterial Topoisomerase I, domain 1"/>
    <property type="match status" value="2"/>
</dbReference>
<dbReference type="Pfam" id="PF01396">
    <property type="entry name" value="Zn_ribbon_Top1"/>
    <property type="match status" value="3"/>
</dbReference>
<keyword evidence="6" id="KW-0460">Magnesium</keyword>
<keyword evidence="14" id="KW-1185">Reference proteome</keyword>
<feature type="site" description="Interaction with DNA" evidence="10">
    <location>
        <position position="148"/>
    </location>
</feature>
<dbReference type="InterPro" id="IPR013497">
    <property type="entry name" value="Topo_IA_cen"/>
</dbReference>
<dbReference type="CDD" id="cd03363">
    <property type="entry name" value="TOPRIM_TopoIA_TopoI"/>
    <property type="match status" value="1"/>
</dbReference>
<dbReference type="InterPro" id="IPR023405">
    <property type="entry name" value="Topo_IA_core_domain"/>
</dbReference>
<accession>A0ABW1WBF0</accession>
<dbReference type="PROSITE" id="PS52039">
    <property type="entry name" value="TOPO_IA_2"/>
    <property type="match status" value="1"/>
</dbReference>
<protein>
    <recommendedName>
        <fullName evidence="10">DNA topoisomerase 1</fullName>
        <ecNumber evidence="10">5.6.2.1</ecNumber>
    </recommendedName>
    <alternativeName>
        <fullName evidence="10">DNA topoisomerase I</fullName>
    </alternativeName>
</protein>
<dbReference type="CDD" id="cd00186">
    <property type="entry name" value="TOP1Ac"/>
    <property type="match status" value="1"/>
</dbReference>
<dbReference type="Gene3D" id="1.10.290.10">
    <property type="entry name" value="Topoisomerase I, domain 4"/>
    <property type="match status" value="1"/>
</dbReference>
<dbReference type="SUPFAM" id="SSF57783">
    <property type="entry name" value="Zinc beta-ribbon"/>
    <property type="match status" value="1"/>
</dbReference>
<dbReference type="InterPro" id="IPR003601">
    <property type="entry name" value="Topo_IA_2"/>
</dbReference>
<dbReference type="Proteomes" id="UP001596267">
    <property type="component" value="Unassembled WGS sequence"/>
</dbReference>
<dbReference type="PROSITE" id="PS50880">
    <property type="entry name" value="TOPRIM"/>
    <property type="match status" value="1"/>
</dbReference>
<feature type="active site" description="O-(5'-phospho-DNA)-tyrosine intermediate" evidence="10">
    <location>
        <position position="298"/>
    </location>
</feature>
<dbReference type="NCBIfam" id="TIGR01051">
    <property type="entry name" value="topA_bact"/>
    <property type="match status" value="1"/>
</dbReference>
<keyword evidence="5" id="KW-0862">Zinc</keyword>
<dbReference type="Pfam" id="PF01751">
    <property type="entry name" value="Toprim"/>
    <property type="match status" value="1"/>
</dbReference>
<evidence type="ECO:0000256" key="10">
    <source>
        <dbReference type="HAMAP-Rule" id="MF_00952"/>
    </source>
</evidence>
<feature type="site" description="Interaction with DNA" evidence="10">
    <location>
        <position position="143"/>
    </location>
</feature>
<dbReference type="EC" id="5.6.2.1" evidence="10"/>
<dbReference type="Pfam" id="PF01131">
    <property type="entry name" value="Topoisom_bac"/>
    <property type="match status" value="1"/>
</dbReference>
<evidence type="ECO:0000256" key="9">
    <source>
        <dbReference type="ARBA" id="ARBA00023235"/>
    </source>
</evidence>
<feature type="region of interest" description="Interaction with DNA" evidence="10">
    <location>
        <begin position="163"/>
        <end position="168"/>
    </location>
</feature>
<dbReference type="InterPro" id="IPR005733">
    <property type="entry name" value="TopoI_bac-type"/>
</dbReference>
<evidence type="ECO:0000256" key="2">
    <source>
        <dbReference type="ARBA" id="ARBA00009446"/>
    </source>
</evidence>
<dbReference type="PROSITE" id="PS00396">
    <property type="entry name" value="TOPO_IA_1"/>
    <property type="match status" value="1"/>
</dbReference>
<dbReference type="InterPro" id="IPR013826">
    <property type="entry name" value="Topo_IA_cen_sub3"/>
</dbReference>
<dbReference type="SUPFAM" id="SSF56712">
    <property type="entry name" value="Prokaryotic type I DNA topoisomerase"/>
    <property type="match status" value="1"/>
</dbReference>
<comment type="catalytic activity">
    <reaction evidence="1 10">
        <text>ATP-independent breakage of single-stranded DNA, followed by passage and rejoining.</text>
        <dbReference type="EC" id="5.6.2.1"/>
    </reaction>
</comment>
<evidence type="ECO:0000313" key="13">
    <source>
        <dbReference type="EMBL" id="MFC6385509.1"/>
    </source>
</evidence>
<keyword evidence="4" id="KW-0863">Zinc-finger</keyword>
<evidence type="ECO:0000256" key="1">
    <source>
        <dbReference type="ARBA" id="ARBA00000213"/>
    </source>
</evidence>
<evidence type="ECO:0000256" key="8">
    <source>
        <dbReference type="ARBA" id="ARBA00023125"/>
    </source>
</evidence>
<dbReference type="Gene3D" id="1.10.460.10">
    <property type="entry name" value="Topoisomerase I, domain 2"/>
    <property type="match status" value="1"/>
</dbReference>
<dbReference type="InterPro" id="IPR000380">
    <property type="entry name" value="Topo_IA"/>
</dbReference>
<dbReference type="InterPro" id="IPR003602">
    <property type="entry name" value="Topo_IA_DNA-bd_dom"/>
</dbReference>
<dbReference type="SMART" id="SM00493">
    <property type="entry name" value="TOPRIM"/>
    <property type="match status" value="1"/>
</dbReference>
<dbReference type="SMART" id="SM00437">
    <property type="entry name" value="TOP1Ac"/>
    <property type="match status" value="1"/>
</dbReference>
<evidence type="ECO:0000256" key="4">
    <source>
        <dbReference type="ARBA" id="ARBA00022771"/>
    </source>
</evidence>
<name>A0ABW1WBF0_9BACL</name>
<evidence type="ECO:0000259" key="12">
    <source>
        <dbReference type="PROSITE" id="PS52039"/>
    </source>
</evidence>
<dbReference type="EMBL" id="JBHSTQ010000002">
    <property type="protein sequence ID" value="MFC6385509.1"/>
    <property type="molecule type" value="Genomic_DNA"/>
</dbReference>
<comment type="subunit">
    <text evidence="10">Monomer.</text>
</comment>
<keyword evidence="3" id="KW-0479">Metal-binding</keyword>
<feature type="site" description="Interaction with DNA" evidence="10">
    <location>
        <position position="140"/>
    </location>
</feature>
<evidence type="ECO:0000256" key="3">
    <source>
        <dbReference type="ARBA" id="ARBA00022723"/>
    </source>
</evidence>
<dbReference type="PANTHER" id="PTHR42785">
    <property type="entry name" value="DNA TOPOISOMERASE, TYPE IA, CORE"/>
    <property type="match status" value="1"/>
</dbReference>
<feature type="site" description="Interaction with DNA" evidence="10">
    <location>
        <position position="300"/>
    </location>
</feature>
<dbReference type="InterPro" id="IPR006171">
    <property type="entry name" value="TOPRIM_dom"/>
</dbReference>
<dbReference type="GO" id="GO:0003917">
    <property type="term" value="F:DNA topoisomerase type I (single strand cut, ATP-independent) activity"/>
    <property type="evidence" value="ECO:0007669"/>
    <property type="project" value="UniProtKB-EC"/>
</dbReference>
<gene>
    <name evidence="10 13" type="primary">topA</name>
    <name evidence="13" type="ORF">ACFP7A_02750</name>
</gene>
<dbReference type="InterPro" id="IPR013825">
    <property type="entry name" value="Topo_IA_cen_sub2"/>
</dbReference>
<dbReference type="PANTHER" id="PTHR42785:SF1">
    <property type="entry name" value="DNA TOPOISOMERASE"/>
    <property type="match status" value="1"/>
</dbReference>
<comment type="similarity">
    <text evidence="2 10">Belongs to the type IA topoisomerase family.</text>
</comment>
<dbReference type="InterPro" id="IPR013824">
    <property type="entry name" value="Topo_IA_cen_sub1"/>
</dbReference>
<feature type="site" description="Interaction with DNA" evidence="10">
    <location>
        <position position="139"/>
    </location>
</feature>
<sequence length="694" mass="79408">MSDYLVIVESPAKAKTIKRYLGSKYEVKASMGHVRDLPRSQMGIDVDDHFKPRYITIRGKGPVLKDLKSAAKKAKKVFLAADPDREGEAIAWHLAHSLEIDDHSACRVVFNEITKPAIKDAFKTPRKINMDLVDAQQARRVLDRLVGYNISPLLWKKVKKGLSAGRVQSVALRMIIEREKEIKAFNPEEYWSITGKFHVDDESFEAAFYGYDGKKQVLKTNEDVKQILDRIKSPNFLIQNVQKKERLRNPVVPFTTSSLQQEAARKLNFRARKTMMIAQQLYEGIALGKQGSTGLITYMRTDSTRISDVAKAEAKSFIFDNYGENYYNMHPQKAKKSENTQDAHEGVRPTSVLRVPKEIKDYLSRDQFKLYKLIWERFVASQMAPAVLDTVRADLEQNGVLFRASGSKVKFQGFMKVYIEGSDDLKKSDNAPHENFLPELEEGMVAIKDQTDPKQHFTQPPPRYTEATLVKSMEEIGIGRPSTYAPTIDTIQRRNYVTMDAKRFVPTELGEVVLNLIVEFFPEIINIDFTAQMETDLDEVEEGKKNWIGLIDAFYQDFSKRLSTAEKEMQSVSIKDEPAGIKCEKCGHEMVYKMGRFGKFLACSNFPECRNTKAILKKMGVPCPKCGKGEVVERRSKKHRIFYGCDRFPECDFVSWDKPIQRQCPKCGSYLVEKKTKNAKSVECPKCDYKEEMQ</sequence>
<evidence type="ECO:0000256" key="5">
    <source>
        <dbReference type="ARBA" id="ARBA00022833"/>
    </source>
</evidence>
<dbReference type="Gene3D" id="2.70.20.10">
    <property type="entry name" value="Topoisomerase I, domain 3"/>
    <property type="match status" value="1"/>
</dbReference>
<dbReference type="InterPro" id="IPR013498">
    <property type="entry name" value="Topo_IA_Znf"/>
</dbReference>
<keyword evidence="7 10" id="KW-0799">Topoisomerase</keyword>
<evidence type="ECO:0000256" key="7">
    <source>
        <dbReference type="ARBA" id="ARBA00023029"/>
    </source>
</evidence>
<feature type="site" description="Interaction with DNA" evidence="10">
    <location>
        <position position="494"/>
    </location>
</feature>
<dbReference type="InterPro" id="IPR028612">
    <property type="entry name" value="Topoisom_1_IA"/>
</dbReference>
<comment type="function">
    <text evidence="10">Releases the supercoiling and torsional tension of DNA, which is introduced during the DNA replication and transcription, by transiently cleaving and rejoining one strand of the DNA duplex. Introduces a single-strand break via transesterification at a target site in duplex DNA. The scissile phosphodiester is attacked by the catalytic tyrosine of the enzyme, resulting in the formation of a DNA-(5'-phosphotyrosyl)-enzyme intermediate and the expulsion of a 3'-OH DNA strand. The free DNA strand then undergoes passage around the unbroken strand, thus removing DNA supercoils. Finally, in the religation step, the DNA 3'-OH attacks the covalent intermediate to expel the active-site tyrosine and restore the DNA phosphodiester backbone.</text>
</comment>
<organism evidence="13 14">
    <name type="scientific">Sporolactobacillus kofuensis</name>
    <dbReference type="NCBI Taxonomy" id="269672"/>
    <lineage>
        <taxon>Bacteria</taxon>
        <taxon>Bacillati</taxon>
        <taxon>Bacillota</taxon>
        <taxon>Bacilli</taxon>
        <taxon>Bacillales</taxon>
        <taxon>Sporolactobacillaceae</taxon>
        <taxon>Sporolactobacillus</taxon>
    </lineage>
</organism>